<reference evidence="1" key="1">
    <citation type="journal article" date="2013" name="Environ. Microbiol.">
        <title>Microbiota from the distal guts of lean and obese adolescents exhibit partial functional redundancy besides clear differences in community structure.</title>
        <authorList>
            <person name="Ferrer M."/>
            <person name="Ruiz A."/>
            <person name="Lanza F."/>
            <person name="Haange S.B."/>
            <person name="Oberbach A."/>
            <person name="Till H."/>
            <person name="Bargiela R."/>
            <person name="Campoy C."/>
            <person name="Segura M.T."/>
            <person name="Richter M."/>
            <person name="von Bergen M."/>
            <person name="Seifert J."/>
            <person name="Suarez A."/>
        </authorList>
    </citation>
    <scope>NUCLEOTIDE SEQUENCE</scope>
</reference>
<organism evidence="1">
    <name type="scientific">human gut metagenome</name>
    <dbReference type="NCBI Taxonomy" id="408170"/>
    <lineage>
        <taxon>unclassified sequences</taxon>
        <taxon>metagenomes</taxon>
        <taxon>organismal metagenomes</taxon>
    </lineage>
</organism>
<evidence type="ECO:0008006" key="2">
    <source>
        <dbReference type="Google" id="ProtNLM"/>
    </source>
</evidence>
<evidence type="ECO:0000313" key="1">
    <source>
        <dbReference type="EMBL" id="EKC48235.1"/>
    </source>
</evidence>
<dbReference type="EMBL" id="AJWZ01010512">
    <property type="protein sequence ID" value="EKC48235.1"/>
    <property type="molecule type" value="Genomic_DNA"/>
</dbReference>
<dbReference type="Pfam" id="PF14198">
    <property type="entry name" value="TnpV"/>
    <property type="match status" value="1"/>
</dbReference>
<protein>
    <recommendedName>
        <fullName evidence="2">TnpV protein</fullName>
    </recommendedName>
</protein>
<proteinExistence type="predicted"/>
<dbReference type="InterPro" id="IPR026989">
    <property type="entry name" value="TnpV"/>
</dbReference>
<gene>
    <name evidence="1" type="ORF">OBE_15293</name>
</gene>
<dbReference type="AlphaFoldDB" id="K1S3H8"/>
<sequence>MPTVPFALTHEYVRLIWADELAALLESVQKECEERVEVLVREMAEVEGVDEEMKENEQMEWVRRMEMICGRAEEIVRGELMG</sequence>
<accession>K1S3H8</accession>
<name>K1S3H8_9ZZZZ</name>
<comment type="caution">
    <text evidence="1">The sequence shown here is derived from an EMBL/GenBank/DDBJ whole genome shotgun (WGS) entry which is preliminary data.</text>
</comment>